<keyword evidence="2" id="KW-0732">Signal</keyword>
<organism evidence="3">
    <name type="scientific">Cyclophora tenuis</name>
    <name type="common">Marine diatom</name>
    <dbReference type="NCBI Taxonomy" id="216820"/>
    <lineage>
        <taxon>Eukaryota</taxon>
        <taxon>Sar</taxon>
        <taxon>Stramenopiles</taxon>
        <taxon>Ochrophyta</taxon>
        <taxon>Bacillariophyta</taxon>
        <taxon>Fragilariophyceae</taxon>
        <taxon>Fragilariophycidae</taxon>
        <taxon>Cyclophorales</taxon>
        <taxon>Cyclophoraceae</taxon>
        <taxon>Cyclophora</taxon>
    </lineage>
</organism>
<dbReference type="AlphaFoldDB" id="A0A7S1DBN9"/>
<keyword evidence="1" id="KW-0812">Transmembrane</keyword>
<protein>
    <submittedName>
        <fullName evidence="3">Uncharacterized protein</fullName>
    </submittedName>
</protein>
<feature type="chain" id="PRO_5031537611" evidence="2">
    <location>
        <begin position="24"/>
        <end position="167"/>
    </location>
</feature>
<name>A0A7S1DBN9_CYCTE</name>
<evidence type="ECO:0000256" key="1">
    <source>
        <dbReference type="SAM" id="Phobius"/>
    </source>
</evidence>
<gene>
    <name evidence="3" type="ORF">CTEN0397_LOCUS13216</name>
</gene>
<proteinExistence type="predicted"/>
<feature type="signal peptide" evidence="2">
    <location>
        <begin position="1"/>
        <end position="23"/>
    </location>
</feature>
<sequence length="167" mass="17850">MRSSFAGVWILLMVLLLVNNAHGFTIHQQQLSSLGKVVRKHALVAKGSPSSSSSSSLRLFVAEPLSSIELAQELSLQNQDVWVFVAGIIPFAWATVEFWSRIAVGKPFGTGSDSVYIGKDNAPKESRGRQVLDKGAFTVAYLLFGIAAGAIGLTLYSVVTSAPPESL</sequence>
<keyword evidence="1" id="KW-1133">Transmembrane helix</keyword>
<feature type="transmembrane region" description="Helical" evidence="1">
    <location>
        <begin position="136"/>
        <end position="159"/>
    </location>
</feature>
<evidence type="ECO:0000313" key="3">
    <source>
        <dbReference type="EMBL" id="CAD8942150.1"/>
    </source>
</evidence>
<feature type="transmembrane region" description="Helical" evidence="1">
    <location>
        <begin position="81"/>
        <end position="99"/>
    </location>
</feature>
<evidence type="ECO:0000256" key="2">
    <source>
        <dbReference type="SAM" id="SignalP"/>
    </source>
</evidence>
<dbReference type="EMBL" id="HBFW01020562">
    <property type="protein sequence ID" value="CAD8942150.1"/>
    <property type="molecule type" value="Transcribed_RNA"/>
</dbReference>
<reference evidence="3" key="1">
    <citation type="submission" date="2021-01" db="EMBL/GenBank/DDBJ databases">
        <authorList>
            <person name="Corre E."/>
            <person name="Pelletier E."/>
            <person name="Niang G."/>
            <person name="Scheremetjew M."/>
            <person name="Finn R."/>
            <person name="Kale V."/>
            <person name="Holt S."/>
            <person name="Cochrane G."/>
            <person name="Meng A."/>
            <person name="Brown T."/>
            <person name="Cohen L."/>
        </authorList>
    </citation>
    <scope>NUCLEOTIDE SEQUENCE</scope>
    <source>
        <strain evidence="3">ECT3854</strain>
    </source>
</reference>
<keyword evidence="1" id="KW-0472">Membrane</keyword>
<accession>A0A7S1DBN9</accession>